<protein>
    <recommendedName>
        <fullName evidence="3">NB-ARC domain-containing protein</fullName>
    </recommendedName>
</protein>
<proteinExistence type="predicted"/>
<evidence type="ECO:0000259" key="3">
    <source>
        <dbReference type="Pfam" id="PF00931"/>
    </source>
</evidence>
<dbReference type="Proteomes" id="UP001281410">
    <property type="component" value="Unassembled WGS sequence"/>
</dbReference>
<reference evidence="4" key="1">
    <citation type="journal article" date="2023" name="Plant J.">
        <title>Genome sequences and population genomics provide insights into the demographic history, inbreeding, and mutation load of two 'living fossil' tree species of Dipteronia.</title>
        <authorList>
            <person name="Feng Y."/>
            <person name="Comes H.P."/>
            <person name="Chen J."/>
            <person name="Zhu S."/>
            <person name="Lu R."/>
            <person name="Zhang X."/>
            <person name="Li P."/>
            <person name="Qiu J."/>
            <person name="Olsen K.M."/>
            <person name="Qiu Y."/>
        </authorList>
    </citation>
    <scope>NUCLEOTIDE SEQUENCE</scope>
    <source>
        <strain evidence="4">NBL</strain>
    </source>
</reference>
<accession>A0AAE0AK28</accession>
<dbReference type="InterPro" id="IPR027417">
    <property type="entry name" value="P-loop_NTPase"/>
</dbReference>
<dbReference type="AlphaFoldDB" id="A0AAE0AK28"/>
<dbReference type="PANTHER" id="PTHR33463:SF220">
    <property type="entry name" value="NB-ARC DOMAIN-CONTAINING PROTEIN"/>
    <property type="match status" value="1"/>
</dbReference>
<dbReference type="GO" id="GO:0043531">
    <property type="term" value="F:ADP binding"/>
    <property type="evidence" value="ECO:0007669"/>
    <property type="project" value="InterPro"/>
</dbReference>
<dbReference type="InterPro" id="IPR002182">
    <property type="entry name" value="NB-ARC"/>
</dbReference>
<evidence type="ECO:0000256" key="1">
    <source>
        <dbReference type="ARBA" id="ARBA00022821"/>
    </source>
</evidence>
<dbReference type="Pfam" id="PF00931">
    <property type="entry name" value="NB-ARC"/>
    <property type="match status" value="1"/>
</dbReference>
<dbReference type="InterPro" id="IPR050905">
    <property type="entry name" value="Plant_NBS-LRR"/>
</dbReference>
<feature type="domain" description="NB-ARC" evidence="3">
    <location>
        <begin position="158"/>
        <end position="199"/>
    </location>
</feature>
<comment type="caution">
    <text evidence="4">The sequence shown here is derived from an EMBL/GenBank/DDBJ whole genome shotgun (WGS) entry which is preliminary data.</text>
</comment>
<gene>
    <name evidence="4" type="ORF">Dsin_013506</name>
</gene>
<name>A0AAE0AK28_9ROSI</name>
<organism evidence="4 5">
    <name type="scientific">Dipteronia sinensis</name>
    <dbReference type="NCBI Taxonomy" id="43782"/>
    <lineage>
        <taxon>Eukaryota</taxon>
        <taxon>Viridiplantae</taxon>
        <taxon>Streptophyta</taxon>
        <taxon>Embryophyta</taxon>
        <taxon>Tracheophyta</taxon>
        <taxon>Spermatophyta</taxon>
        <taxon>Magnoliopsida</taxon>
        <taxon>eudicotyledons</taxon>
        <taxon>Gunneridae</taxon>
        <taxon>Pentapetalae</taxon>
        <taxon>rosids</taxon>
        <taxon>malvids</taxon>
        <taxon>Sapindales</taxon>
        <taxon>Sapindaceae</taxon>
        <taxon>Hippocastanoideae</taxon>
        <taxon>Acereae</taxon>
        <taxon>Dipteronia</taxon>
    </lineage>
</organism>
<evidence type="ECO:0000313" key="5">
    <source>
        <dbReference type="Proteomes" id="UP001281410"/>
    </source>
</evidence>
<dbReference type="Gene3D" id="3.40.50.300">
    <property type="entry name" value="P-loop containing nucleotide triphosphate hydrolases"/>
    <property type="match status" value="1"/>
</dbReference>
<dbReference type="SUPFAM" id="SSF52540">
    <property type="entry name" value="P-loop containing nucleoside triphosphate hydrolases"/>
    <property type="match status" value="1"/>
</dbReference>
<evidence type="ECO:0000313" key="4">
    <source>
        <dbReference type="EMBL" id="KAK3219536.1"/>
    </source>
</evidence>
<evidence type="ECO:0000256" key="2">
    <source>
        <dbReference type="SAM" id="Coils"/>
    </source>
</evidence>
<dbReference type="EMBL" id="JANJYJ010000004">
    <property type="protein sequence ID" value="KAK3219536.1"/>
    <property type="molecule type" value="Genomic_DNA"/>
</dbReference>
<keyword evidence="2" id="KW-0175">Coiled coil</keyword>
<sequence length="225" mass="25675">MADCVSPILDIVTRLWDFTANRALYIRDLQDNLNTLRDLKDDLEAISKDVEGRADFAEQQQYAARTNQVIRWLESVQLKLKEVDIILQKRDEEIQQTCLGSCCPRHCCTSYKLGKQVIKKIDVVKQLIETGNFDAVADKVPRPNIDEMPMEKTVGMDSMFDEVWKCVEDHKARIIGLYGMGGVGKTTLLKKLNNRFLVTSHNLCCDLGFGVQRSEVGQNSRNYKN</sequence>
<feature type="coiled-coil region" evidence="2">
    <location>
        <begin position="26"/>
        <end position="60"/>
    </location>
</feature>
<keyword evidence="1" id="KW-0611">Plant defense</keyword>
<dbReference type="PANTHER" id="PTHR33463">
    <property type="entry name" value="NB-ARC DOMAIN-CONTAINING PROTEIN-RELATED"/>
    <property type="match status" value="1"/>
</dbReference>
<keyword evidence="5" id="KW-1185">Reference proteome</keyword>